<dbReference type="Proteomes" id="UP001207468">
    <property type="component" value="Unassembled WGS sequence"/>
</dbReference>
<gene>
    <name evidence="1" type="ORF">F5148DRAFT_1148760</name>
</gene>
<comment type="caution">
    <text evidence="1">The sequence shown here is derived from an EMBL/GenBank/DDBJ whole genome shotgun (WGS) entry which is preliminary data.</text>
</comment>
<dbReference type="EMBL" id="JAGFNK010000078">
    <property type="protein sequence ID" value="KAI9508846.1"/>
    <property type="molecule type" value="Genomic_DNA"/>
</dbReference>
<accession>A0ACC0UC73</accession>
<protein>
    <submittedName>
        <fullName evidence="1">Uncharacterized protein</fullName>
    </submittedName>
</protein>
<keyword evidence="2" id="KW-1185">Reference proteome</keyword>
<name>A0ACC0UC73_9AGAM</name>
<organism evidence="1 2">
    <name type="scientific">Russula earlei</name>
    <dbReference type="NCBI Taxonomy" id="71964"/>
    <lineage>
        <taxon>Eukaryota</taxon>
        <taxon>Fungi</taxon>
        <taxon>Dikarya</taxon>
        <taxon>Basidiomycota</taxon>
        <taxon>Agaricomycotina</taxon>
        <taxon>Agaricomycetes</taxon>
        <taxon>Russulales</taxon>
        <taxon>Russulaceae</taxon>
        <taxon>Russula</taxon>
    </lineage>
</organism>
<sequence length="348" mass="38388">MPALRSDLDRASRSVSHRCDRQYAAQTILTASTQLFAAPRGTPQFKTARAHIGVRLHAEEHRLGGQIHQATGITPVQGDRSGRAFAMNTGHLEETGRRRRVVRGRVEMESQKCTGSRFRPASSTEVSKLVGPTDRIAVEGGRKYLAVISRSSMSLLKDHRHSMHLVQGQLRSQAKPSYATGASNGLFTQSSFATKPCGLSNVLQRFEAPILDPCNSLMTRSKAEGMRRPTASKSNRNVTGSSRAQVGPRPRLPRIQYGGSVPKNDGVFSAANERGRMQRHGARNVETERHQDEMNRTKAICSCTIVYIRTPIEGQCDTNDAWIVVHIQSRRKKGQIEPKGVAEEAKTT</sequence>
<evidence type="ECO:0000313" key="2">
    <source>
        <dbReference type="Proteomes" id="UP001207468"/>
    </source>
</evidence>
<proteinExistence type="predicted"/>
<reference evidence="1" key="1">
    <citation type="submission" date="2021-03" db="EMBL/GenBank/DDBJ databases">
        <title>Evolutionary priming and transition to the ectomycorrhizal habit in an iconic lineage of mushroom-forming fungi: is preadaptation a requirement?</title>
        <authorList>
            <consortium name="DOE Joint Genome Institute"/>
            <person name="Looney B.P."/>
            <person name="Miyauchi S."/>
            <person name="Morin E."/>
            <person name="Drula E."/>
            <person name="Courty P.E."/>
            <person name="Chicoki N."/>
            <person name="Fauchery L."/>
            <person name="Kohler A."/>
            <person name="Kuo A."/>
            <person name="LaButti K."/>
            <person name="Pangilinan J."/>
            <person name="Lipzen A."/>
            <person name="Riley R."/>
            <person name="Andreopoulos W."/>
            <person name="He G."/>
            <person name="Johnson J."/>
            <person name="Barry K.W."/>
            <person name="Grigoriev I.V."/>
            <person name="Nagy L."/>
            <person name="Hibbett D."/>
            <person name="Henrissat B."/>
            <person name="Matheny P.B."/>
            <person name="Labbe J."/>
            <person name="Martin A.F."/>
        </authorList>
    </citation>
    <scope>NUCLEOTIDE SEQUENCE</scope>
    <source>
        <strain evidence="1">BPL698</strain>
    </source>
</reference>
<evidence type="ECO:0000313" key="1">
    <source>
        <dbReference type="EMBL" id="KAI9508846.1"/>
    </source>
</evidence>